<organism evidence="3">
    <name type="scientific">Caldilinea aerophila</name>
    <dbReference type="NCBI Taxonomy" id="133453"/>
    <lineage>
        <taxon>Bacteria</taxon>
        <taxon>Bacillati</taxon>
        <taxon>Chloroflexota</taxon>
        <taxon>Caldilineae</taxon>
        <taxon>Caldilineales</taxon>
        <taxon>Caldilineaceae</taxon>
        <taxon>Caldilinea</taxon>
    </lineage>
</organism>
<protein>
    <submittedName>
        <fullName evidence="3">DUF4157 domain-containing protein</fullName>
    </submittedName>
</protein>
<feature type="compositionally biased region" description="Basic and acidic residues" evidence="1">
    <location>
        <begin position="64"/>
        <end position="79"/>
    </location>
</feature>
<dbReference type="InterPro" id="IPR025295">
    <property type="entry name" value="eCIS_core_dom"/>
</dbReference>
<reference evidence="3" key="1">
    <citation type="journal article" date="2020" name="mSystems">
        <title>Genome- and Community-Level Interaction Insights into Carbon Utilization and Element Cycling Functions of Hydrothermarchaeota in Hydrothermal Sediment.</title>
        <authorList>
            <person name="Zhou Z."/>
            <person name="Liu Y."/>
            <person name="Xu W."/>
            <person name="Pan J."/>
            <person name="Luo Z.H."/>
            <person name="Li M."/>
        </authorList>
    </citation>
    <scope>NUCLEOTIDE SEQUENCE [LARGE SCALE GENOMIC DNA]</scope>
    <source>
        <strain evidence="3">SpSt-289</strain>
    </source>
</reference>
<dbReference type="EMBL" id="DSMG01000004">
    <property type="protein sequence ID" value="HDX29919.1"/>
    <property type="molecule type" value="Genomic_DNA"/>
</dbReference>
<evidence type="ECO:0000259" key="2">
    <source>
        <dbReference type="Pfam" id="PF13699"/>
    </source>
</evidence>
<name>A0A7C1FDI0_9CHLR</name>
<proteinExistence type="predicted"/>
<feature type="region of interest" description="Disordered" evidence="1">
    <location>
        <begin position="58"/>
        <end position="86"/>
    </location>
</feature>
<feature type="region of interest" description="Disordered" evidence="1">
    <location>
        <begin position="1"/>
        <end position="24"/>
    </location>
</feature>
<evidence type="ECO:0000313" key="3">
    <source>
        <dbReference type="EMBL" id="HDX29919.1"/>
    </source>
</evidence>
<feature type="domain" description="eCIS core" evidence="2">
    <location>
        <begin position="86"/>
        <end position="163"/>
    </location>
</feature>
<dbReference type="AlphaFoldDB" id="A0A7C1FDI0"/>
<sequence length="389" mass="43008">MHKSPEKAGGGARREAPLHSTLVRMRLRLRPQVKGWGPIQIHARYEQEADRAAAQVLSPIPQARADKEKNSSPSRRSDESSSGGAPLEEELQRLWEPRFGHSFANVRVHTDQQADESARRFGARAYTVGEHIRFARGEYQPSTKEGRRLLAHELAHVVQQSRTPSVSHARQPDVVLSKTPSPMIQPKLIATGDSAGFAALANAIIAVQFEVRVSAAGEVSIHATDIQGPPTRDAQELLRVLRMIIDDPKTTTIDFIRGSTSTRAGDRNVIVGSYALSRVDLDDVEAFGMTSSHSREGDNAAVQLVHELTEQYRKQVHGESFDVAHRAGYAAQERLLGARLINETPMTPIGGDLGEVTTTYRYPDGREVDVITRMNFRTGQIVSVRRVIR</sequence>
<comment type="caution">
    <text evidence="3">The sequence shown here is derived from an EMBL/GenBank/DDBJ whole genome shotgun (WGS) entry which is preliminary data.</text>
</comment>
<accession>A0A7C1FDI0</accession>
<dbReference type="Pfam" id="PF13699">
    <property type="entry name" value="eCIS_core"/>
    <property type="match status" value="1"/>
</dbReference>
<feature type="compositionally biased region" description="Basic and acidic residues" evidence="1">
    <location>
        <begin position="1"/>
        <end position="17"/>
    </location>
</feature>
<evidence type="ECO:0000256" key="1">
    <source>
        <dbReference type="SAM" id="MobiDB-lite"/>
    </source>
</evidence>
<gene>
    <name evidence="3" type="ORF">ENQ20_00315</name>
</gene>